<dbReference type="Proteomes" id="UP001458880">
    <property type="component" value="Unassembled WGS sequence"/>
</dbReference>
<dbReference type="InterPro" id="IPR011989">
    <property type="entry name" value="ARM-like"/>
</dbReference>
<dbReference type="Pfam" id="PF24173">
    <property type="entry name" value="TPR_TTI1_N"/>
    <property type="match status" value="1"/>
</dbReference>
<evidence type="ECO:0008006" key="6">
    <source>
        <dbReference type="Google" id="ProtNLM"/>
    </source>
</evidence>
<dbReference type="InterPro" id="IPR057567">
    <property type="entry name" value="TPR_TTI1_C"/>
</dbReference>
<dbReference type="SUPFAM" id="SSF48371">
    <property type="entry name" value="ARM repeat"/>
    <property type="match status" value="1"/>
</dbReference>
<evidence type="ECO:0000259" key="3">
    <source>
        <dbReference type="Pfam" id="PF24181"/>
    </source>
</evidence>
<proteinExistence type="predicted"/>
<reference evidence="4 5" key="1">
    <citation type="journal article" date="2024" name="BMC Genomics">
        <title>De novo assembly and annotation of Popillia japonica's genome with initial clues to its potential as an invasive pest.</title>
        <authorList>
            <person name="Cucini C."/>
            <person name="Boschi S."/>
            <person name="Funari R."/>
            <person name="Cardaioli E."/>
            <person name="Iannotti N."/>
            <person name="Marturano G."/>
            <person name="Paoli F."/>
            <person name="Bruttini M."/>
            <person name="Carapelli A."/>
            <person name="Frati F."/>
            <person name="Nardi F."/>
        </authorList>
    </citation>
    <scope>NUCLEOTIDE SEQUENCE [LARGE SCALE GENOMIC DNA]</scope>
    <source>
        <strain evidence="4">DMR45628</strain>
    </source>
</reference>
<sequence>MASNKPKLEQIYEIISNKSNESLEGLIKLHDLIKGANPHLIKHVEPIVMGTLYRIMSKPNNFKNDVKEESVNILIEMFKTWKVDKVGVYFNISAFLLGEIFDLVHQQIKDVSEEYKLLVVNGFIALNKAVSTDIMLDIYKKDHVQKFSSIIYACINLAKMEKLRALRIAAMKCIMTIARVTEEDDLSDVILYSQIADTFMFLLPGLSGGLCKICLEDEKVGHKVIKTAISAWGRLINLFMKDYNPTDKKICLDDITSLLQKTQINLPIKEVKKQRSDAEIKNYIETSTRSPDWYKETDSRLYEAVNLLEGLCNHTNWTVRSEFADISLILLGNCTKTIPKCISKIVIVLITLSEDNDEKVSRKCKLGLEDLSKKLSKHYFTQLLNYLEEDFYRLLKSIPRTFNGIDNQKQQSSLNLLIGYIRLFGKYELLTILHSTATKLIESLLYICELERTNIQLLEEWTLQDFDQNPDLRTPWKRFQHFADTDTLSKLSELCQLLAQDVVVDVITDSLLDVYRNDVDKRKEATILLNEIVSAKTNNNKDIIKAVLNLYLEPEYCNVPTSTDTGDPNLAQIQNNVIQICLQLEGIGKIALLLQHDFKDFLLKSLYPILEKAGSGQPLLKAAGLTTITNISIACKYKSVTDLINNNSDYFSYHVTRKLKRLDKNEHVLNVLGVVMNHSSMDVLPSIGDIVEDVLYQSRDCNSKNIIAFMKVFNIFVKCLLRWLKIEAVIPPIKSKADKEKEQQHFELSNLEDECNNFSDDIMKKTPEEMYQKAMEKKREELEEDEAPPDEEYKKPEPPQHIKLTSAILRRTLHFLPSKSKEIKILSLEILKNGLEVVRDYEDELLPIVHQIWSPLVNRFKTDDDPLIFNLSFQLLIILARLSKEFIRSRTVNDVLPSILDNLAKLSKQSYLKDRGSAGSAYRYTQTYKLQTTLLEHFARIIIDLELSDEHIQNCMKVVMVYLSDKQPLLLRTLSLEFFKTLRIYDVNLVKTALENEEKSVENEKNIQLLLDTFYEIK</sequence>
<dbReference type="PANTHER" id="PTHR18460:SF3">
    <property type="entry name" value="TELO2-INTERACTING PROTEIN 1 HOMOLOG"/>
    <property type="match status" value="1"/>
</dbReference>
<dbReference type="Pfam" id="PF24176">
    <property type="entry name" value="TPR_TTI1_2nd"/>
    <property type="match status" value="1"/>
</dbReference>
<keyword evidence="5" id="KW-1185">Reference proteome</keyword>
<feature type="compositionally biased region" description="Basic and acidic residues" evidence="1">
    <location>
        <begin position="772"/>
        <end position="781"/>
    </location>
</feature>
<dbReference type="Gene3D" id="1.25.10.10">
    <property type="entry name" value="Leucine-rich Repeat Variant"/>
    <property type="match status" value="1"/>
</dbReference>
<feature type="domain" description="TTI1 C-terminal TPR" evidence="3">
    <location>
        <begin position="712"/>
        <end position="989"/>
    </location>
</feature>
<feature type="domain" description="TTI1 N-terminal TPR" evidence="2">
    <location>
        <begin position="21"/>
        <end position="355"/>
    </location>
</feature>
<dbReference type="EMBL" id="JASPKY010000193">
    <property type="protein sequence ID" value="KAK9721936.1"/>
    <property type="molecule type" value="Genomic_DNA"/>
</dbReference>
<organism evidence="4 5">
    <name type="scientific">Popillia japonica</name>
    <name type="common">Japanese beetle</name>
    <dbReference type="NCBI Taxonomy" id="7064"/>
    <lineage>
        <taxon>Eukaryota</taxon>
        <taxon>Metazoa</taxon>
        <taxon>Ecdysozoa</taxon>
        <taxon>Arthropoda</taxon>
        <taxon>Hexapoda</taxon>
        <taxon>Insecta</taxon>
        <taxon>Pterygota</taxon>
        <taxon>Neoptera</taxon>
        <taxon>Endopterygota</taxon>
        <taxon>Coleoptera</taxon>
        <taxon>Polyphaga</taxon>
        <taxon>Scarabaeiformia</taxon>
        <taxon>Scarabaeidae</taxon>
        <taxon>Rutelinae</taxon>
        <taxon>Popillia</taxon>
    </lineage>
</organism>
<dbReference type="Pfam" id="PF24181">
    <property type="entry name" value="TPR_TTI1_C"/>
    <property type="match status" value="1"/>
</dbReference>
<feature type="region of interest" description="Disordered" evidence="1">
    <location>
        <begin position="772"/>
        <end position="797"/>
    </location>
</feature>
<dbReference type="InterPro" id="IPR052587">
    <property type="entry name" value="TELO2-interacting_protein_1"/>
</dbReference>
<comment type="caution">
    <text evidence="4">The sequence shown here is derived from an EMBL/GenBank/DDBJ whole genome shotgun (WGS) entry which is preliminary data.</text>
</comment>
<dbReference type="PANTHER" id="PTHR18460">
    <property type="entry name" value="TEL2 INTERACTING PROTEIN 1 TTI1 FAMILY MEMBER"/>
    <property type="match status" value="1"/>
</dbReference>
<gene>
    <name evidence="4" type="ORF">QE152_g19937</name>
</gene>
<dbReference type="InterPro" id="IPR049362">
    <property type="entry name" value="TTI1_rpt"/>
</dbReference>
<dbReference type="InterPro" id="IPR057566">
    <property type="entry name" value="TPR_TTI1_N"/>
</dbReference>
<dbReference type="GO" id="GO:0005737">
    <property type="term" value="C:cytoplasm"/>
    <property type="evidence" value="ECO:0007669"/>
    <property type="project" value="TreeGrafter"/>
</dbReference>
<dbReference type="Pfam" id="PF21547">
    <property type="entry name" value="TTI1"/>
    <property type="match status" value="1"/>
</dbReference>
<evidence type="ECO:0000256" key="1">
    <source>
        <dbReference type="SAM" id="MobiDB-lite"/>
    </source>
</evidence>
<evidence type="ECO:0000259" key="2">
    <source>
        <dbReference type="Pfam" id="PF24173"/>
    </source>
</evidence>
<name>A0AAW1KP23_POPJA</name>
<dbReference type="InterPro" id="IPR016024">
    <property type="entry name" value="ARM-type_fold"/>
</dbReference>
<accession>A0AAW1KP23</accession>
<dbReference type="AlphaFoldDB" id="A0AAW1KP23"/>
<evidence type="ECO:0000313" key="4">
    <source>
        <dbReference type="EMBL" id="KAK9721936.1"/>
    </source>
</evidence>
<protein>
    <recommendedName>
        <fullName evidence="6">TELO2-interacting protein 1 homolog</fullName>
    </recommendedName>
</protein>
<evidence type="ECO:0000313" key="5">
    <source>
        <dbReference type="Proteomes" id="UP001458880"/>
    </source>
</evidence>